<dbReference type="EMBL" id="CP047650">
    <property type="protein sequence ID" value="QHI97355.1"/>
    <property type="molecule type" value="Genomic_DNA"/>
</dbReference>
<dbReference type="InterPro" id="IPR011835">
    <property type="entry name" value="GS/SS"/>
</dbReference>
<keyword evidence="6 8" id="KW-0808">Transferase</keyword>
<dbReference type="PANTHER" id="PTHR45825">
    <property type="entry name" value="GRANULE-BOUND STARCH SYNTHASE 1, CHLOROPLASTIC/AMYLOPLASTIC"/>
    <property type="match status" value="1"/>
</dbReference>
<dbReference type="EC" id="2.4.1.21" evidence="8"/>
<evidence type="ECO:0000259" key="10">
    <source>
        <dbReference type="Pfam" id="PF08323"/>
    </source>
</evidence>
<dbReference type="GO" id="GO:0004373">
    <property type="term" value="F:alpha-1,4-glucan glucosyltransferase (UDP-glucose donor) activity"/>
    <property type="evidence" value="ECO:0007669"/>
    <property type="project" value="InterPro"/>
</dbReference>
<dbReference type="NCBIfam" id="NF001899">
    <property type="entry name" value="PRK00654.1-2"/>
    <property type="match status" value="1"/>
</dbReference>
<dbReference type="Pfam" id="PF00534">
    <property type="entry name" value="Glycos_transf_1"/>
    <property type="match status" value="1"/>
</dbReference>
<keyword evidence="12" id="KW-1185">Reference proteome</keyword>
<dbReference type="SUPFAM" id="SSF53756">
    <property type="entry name" value="UDP-Glycosyltransferase/glycogen phosphorylase"/>
    <property type="match status" value="1"/>
</dbReference>
<dbReference type="UniPathway" id="UPA00164"/>
<keyword evidence="5 8" id="KW-0328">Glycosyltransferase</keyword>
<name>A0A857J3C2_9BURK</name>
<evidence type="ECO:0000313" key="11">
    <source>
        <dbReference type="EMBL" id="QHI97355.1"/>
    </source>
</evidence>
<reference evidence="11 12" key="1">
    <citation type="submission" date="2020-01" db="EMBL/GenBank/DDBJ databases">
        <title>Genome sequencing of strain KACC 21265.</title>
        <authorList>
            <person name="Heo J."/>
            <person name="Kim S.-J."/>
            <person name="Kim J.-S."/>
            <person name="Hong S.-B."/>
            <person name="Kwon S.-W."/>
        </authorList>
    </citation>
    <scope>NUCLEOTIDE SEQUENCE [LARGE SCALE GENOMIC DNA]</scope>
    <source>
        <strain evidence="11 12">KACC 21265</strain>
    </source>
</reference>
<dbReference type="AlphaFoldDB" id="A0A857J3C2"/>
<comment type="function">
    <text evidence="2 8">Synthesizes alpha-1,4-glucan chains using ADP-glucose.</text>
</comment>
<dbReference type="HAMAP" id="MF_00484">
    <property type="entry name" value="Glycogen_synth"/>
    <property type="match status" value="1"/>
</dbReference>
<evidence type="ECO:0000313" key="12">
    <source>
        <dbReference type="Proteomes" id="UP000464787"/>
    </source>
</evidence>
<accession>A0A857J3C2</accession>
<sequence>MKILFATPEFAPWIKTGGLGDVSGALPAALSALGHDVHVLIPAYDRFATLTDRHAVLDWPAADGWPAARLTAVEQPGGVTLLLLECPELFGHGGGPYVDSRGNDHPNNARRFGFLAWVAARLAGPDSPWQAWQPDILHCHDWTVGMAPFYLWLAAQRTGQPVAASVMTVHNLAFQGLFPMWDADMLQVPYEWRGAQGVEYWGQLSMLKAGLSFADAVTTVSPTYAREIQTEALGMGLQGVLQARASRLHGILNGVDTDIWNPATDTLLPQNYSPASMGGKAVCKAALQREFGLTERPDVLLLALVGRLTPQKGIDLVVEALPWIVEQGTQLVVLGQGDQALQQALTAAALAHPQQVSINIGFSESQAHRIEAGADAFLMPSRFEPCGLNQMYSQLYGTVPLVHATGGLADSVVDLTAGVDRATGVVMPQATPGALLLGLERLRSAFADKRIWQALQHNGMRGGFGWQDSARAYDALYRNLRPQIGASDT</sequence>
<evidence type="ECO:0000256" key="8">
    <source>
        <dbReference type="HAMAP-Rule" id="MF_00484"/>
    </source>
</evidence>
<dbReference type="InterPro" id="IPR001296">
    <property type="entry name" value="Glyco_trans_1"/>
</dbReference>
<evidence type="ECO:0000259" key="9">
    <source>
        <dbReference type="Pfam" id="PF00534"/>
    </source>
</evidence>
<evidence type="ECO:0000256" key="7">
    <source>
        <dbReference type="ARBA" id="ARBA00023056"/>
    </source>
</evidence>
<dbReference type="RefSeq" id="WP_160550873.1">
    <property type="nucleotide sequence ID" value="NZ_CP047650.1"/>
</dbReference>
<proteinExistence type="inferred from homology"/>
<dbReference type="GO" id="GO:0005829">
    <property type="term" value="C:cytosol"/>
    <property type="evidence" value="ECO:0007669"/>
    <property type="project" value="TreeGrafter"/>
</dbReference>
<evidence type="ECO:0000256" key="6">
    <source>
        <dbReference type="ARBA" id="ARBA00022679"/>
    </source>
</evidence>
<dbReference type="Proteomes" id="UP000464787">
    <property type="component" value="Chromosome"/>
</dbReference>
<protein>
    <recommendedName>
        <fullName evidence="8">Glycogen synthase</fullName>
        <ecNumber evidence="8">2.4.1.21</ecNumber>
    </recommendedName>
    <alternativeName>
        <fullName evidence="8">Starch [bacterial glycogen] synthase</fullName>
    </alternativeName>
</protein>
<feature type="domain" description="Glycosyl transferase family 1" evidence="9">
    <location>
        <begin position="298"/>
        <end position="440"/>
    </location>
</feature>
<organism evidence="11 12">
    <name type="scientific">Xylophilus rhododendri</name>
    <dbReference type="NCBI Taxonomy" id="2697032"/>
    <lineage>
        <taxon>Bacteria</taxon>
        <taxon>Pseudomonadati</taxon>
        <taxon>Pseudomonadota</taxon>
        <taxon>Betaproteobacteria</taxon>
        <taxon>Burkholderiales</taxon>
        <taxon>Xylophilus</taxon>
    </lineage>
</organism>
<evidence type="ECO:0000256" key="2">
    <source>
        <dbReference type="ARBA" id="ARBA00002764"/>
    </source>
</evidence>
<dbReference type="GO" id="GO:0005978">
    <property type="term" value="P:glycogen biosynthetic process"/>
    <property type="evidence" value="ECO:0007669"/>
    <property type="project" value="UniProtKB-UniRule"/>
</dbReference>
<dbReference type="CDD" id="cd03791">
    <property type="entry name" value="GT5_Glycogen_synthase_DULL1-like"/>
    <property type="match status" value="1"/>
</dbReference>
<evidence type="ECO:0000256" key="1">
    <source>
        <dbReference type="ARBA" id="ARBA00001478"/>
    </source>
</evidence>
<dbReference type="Pfam" id="PF08323">
    <property type="entry name" value="Glyco_transf_5"/>
    <property type="match status" value="1"/>
</dbReference>
<evidence type="ECO:0000256" key="5">
    <source>
        <dbReference type="ARBA" id="ARBA00022676"/>
    </source>
</evidence>
<dbReference type="KEGG" id="xyk:GT347_04775"/>
<comment type="similarity">
    <text evidence="4 8">Belongs to the glycosyltransferase 1 family. Bacterial/plant glycogen synthase subfamily.</text>
</comment>
<gene>
    <name evidence="8 11" type="primary">glgA</name>
    <name evidence="11" type="ORF">GT347_04775</name>
</gene>
<comment type="pathway">
    <text evidence="3 8">Glycan biosynthesis; glycogen biosynthesis.</text>
</comment>
<evidence type="ECO:0000256" key="4">
    <source>
        <dbReference type="ARBA" id="ARBA00010281"/>
    </source>
</evidence>
<dbReference type="PANTHER" id="PTHR45825:SF11">
    <property type="entry name" value="ALPHA AMYLASE DOMAIN-CONTAINING PROTEIN"/>
    <property type="match status" value="1"/>
</dbReference>
<keyword evidence="7 8" id="KW-0320">Glycogen biosynthesis</keyword>
<comment type="catalytic activity">
    <reaction evidence="1 8">
        <text>[(1-&gt;4)-alpha-D-glucosyl](n) + ADP-alpha-D-glucose = [(1-&gt;4)-alpha-D-glucosyl](n+1) + ADP + H(+)</text>
        <dbReference type="Rhea" id="RHEA:18189"/>
        <dbReference type="Rhea" id="RHEA-COMP:9584"/>
        <dbReference type="Rhea" id="RHEA-COMP:9587"/>
        <dbReference type="ChEBI" id="CHEBI:15378"/>
        <dbReference type="ChEBI" id="CHEBI:15444"/>
        <dbReference type="ChEBI" id="CHEBI:57498"/>
        <dbReference type="ChEBI" id="CHEBI:456216"/>
        <dbReference type="EC" id="2.4.1.21"/>
    </reaction>
</comment>
<dbReference type="Gene3D" id="3.40.50.2000">
    <property type="entry name" value="Glycogen Phosphorylase B"/>
    <property type="match status" value="2"/>
</dbReference>
<feature type="binding site" evidence="8">
    <location>
        <position position="15"/>
    </location>
    <ligand>
        <name>ADP-alpha-D-glucose</name>
        <dbReference type="ChEBI" id="CHEBI:57498"/>
    </ligand>
</feature>
<feature type="domain" description="Starch synthase catalytic" evidence="10">
    <location>
        <begin position="2"/>
        <end position="242"/>
    </location>
</feature>
<dbReference type="NCBIfam" id="TIGR02095">
    <property type="entry name" value="glgA"/>
    <property type="match status" value="1"/>
</dbReference>
<dbReference type="InterPro" id="IPR013534">
    <property type="entry name" value="Starch_synth_cat_dom"/>
</dbReference>
<evidence type="ECO:0000256" key="3">
    <source>
        <dbReference type="ARBA" id="ARBA00004964"/>
    </source>
</evidence>
<dbReference type="GO" id="GO:0009011">
    <property type="term" value="F:alpha-1,4-glucan glucosyltransferase (ADP-glucose donor) activity"/>
    <property type="evidence" value="ECO:0007669"/>
    <property type="project" value="UniProtKB-UniRule"/>
</dbReference>